<gene>
    <name evidence="1" type="ORF">VKT23_019768</name>
</gene>
<dbReference type="EMBL" id="JBANRG010000110">
    <property type="protein sequence ID" value="KAK7435198.1"/>
    <property type="molecule type" value="Genomic_DNA"/>
</dbReference>
<organism evidence="1 2">
    <name type="scientific">Marasmiellus scandens</name>
    <dbReference type="NCBI Taxonomy" id="2682957"/>
    <lineage>
        <taxon>Eukaryota</taxon>
        <taxon>Fungi</taxon>
        <taxon>Dikarya</taxon>
        <taxon>Basidiomycota</taxon>
        <taxon>Agaricomycotina</taxon>
        <taxon>Agaricomycetes</taxon>
        <taxon>Agaricomycetidae</taxon>
        <taxon>Agaricales</taxon>
        <taxon>Marasmiineae</taxon>
        <taxon>Omphalotaceae</taxon>
        <taxon>Marasmiellus</taxon>
    </lineage>
</organism>
<protein>
    <submittedName>
        <fullName evidence="1">Uncharacterized protein</fullName>
    </submittedName>
</protein>
<evidence type="ECO:0000313" key="2">
    <source>
        <dbReference type="Proteomes" id="UP001498398"/>
    </source>
</evidence>
<keyword evidence="2" id="KW-1185">Reference proteome</keyword>
<sequence length="217" mass="24769">MITRNLHAWLLRKWKALHLIREPLPHEENFTRITYLDNIPFISLRDENDMPSFTPRAFKESSPVRMAYLSAVLANVYGCVSVVQSTSQLNHSLDMLEVQGQIDGKPPIYPPPVRSLSAAKSRLGIDPDAWIVQYAICTICWKHYHPREINELEGPECIVPDCTGIIFDTSTDSKGRITHTPQKINPQVSLIESLRCMMLRPGFARIQYTSVLKEESH</sequence>
<accession>A0ABR1INQ3</accession>
<dbReference type="Proteomes" id="UP001498398">
    <property type="component" value="Unassembled WGS sequence"/>
</dbReference>
<proteinExistence type="predicted"/>
<name>A0ABR1INQ3_9AGAR</name>
<comment type="caution">
    <text evidence="1">The sequence shown here is derived from an EMBL/GenBank/DDBJ whole genome shotgun (WGS) entry which is preliminary data.</text>
</comment>
<reference evidence="1 2" key="1">
    <citation type="submission" date="2024-01" db="EMBL/GenBank/DDBJ databases">
        <title>A draft genome for the cacao thread blight pathogen Marasmiellus scandens.</title>
        <authorList>
            <person name="Baruah I.K."/>
            <person name="Leung J."/>
            <person name="Bukari Y."/>
            <person name="Amoako-Attah I."/>
            <person name="Meinhardt L.W."/>
            <person name="Bailey B.A."/>
            <person name="Cohen S.P."/>
        </authorList>
    </citation>
    <scope>NUCLEOTIDE SEQUENCE [LARGE SCALE GENOMIC DNA]</scope>
    <source>
        <strain evidence="1 2">GH-19</strain>
    </source>
</reference>
<evidence type="ECO:0000313" key="1">
    <source>
        <dbReference type="EMBL" id="KAK7435198.1"/>
    </source>
</evidence>